<keyword evidence="2" id="KW-0067">ATP-binding</keyword>
<evidence type="ECO:0008006" key="7">
    <source>
        <dbReference type="Google" id="ProtNLM"/>
    </source>
</evidence>
<feature type="coiled-coil region" evidence="3">
    <location>
        <begin position="341"/>
        <end position="416"/>
    </location>
</feature>
<keyword evidence="6" id="KW-1185">Reference proteome</keyword>
<evidence type="ECO:0000313" key="6">
    <source>
        <dbReference type="Proteomes" id="UP001046870"/>
    </source>
</evidence>
<dbReference type="PANTHER" id="PTHR40710">
    <property type="entry name" value="RIKEN CDNA E230025N22 GENE"/>
    <property type="match status" value="1"/>
</dbReference>
<evidence type="ECO:0000256" key="3">
    <source>
        <dbReference type="SAM" id="Coils"/>
    </source>
</evidence>
<feature type="region of interest" description="Disordered" evidence="4">
    <location>
        <begin position="568"/>
        <end position="587"/>
    </location>
</feature>
<organism evidence="5 6">
    <name type="scientific">Megalops atlanticus</name>
    <name type="common">Tarpon</name>
    <name type="synonym">Clupea gigantea</name>
    <dbReference type="NCBI Taxonomy" id="7932"/>
    <lineage>
        <taxon>Eukaryota</taxon>
        <taxon>Metazoa</taxon>
        <taxon>Chordata</taxon>
        <taxon>Craniata</taxon>
        <taxon>Vertebrata</taxon>
        <taxon>Euteleostomi</taxon>
        <taxon>Actinopterygii</taxon>
        <taxon>Neopterygii</taxon>
        <taxon>Teleostei</taxon>
        <taxon>Elopiformes</taxon>
        <taxon>Megalopidae</taxon>
        <taxon>Megalops</taxon>
    </lineage>
</organism>
<evidence type="ECO:0000256" key="1">
    <source>
        <dbReference type="ARBA" id="ARBA00022741"/>
    </source>
</evidence>
<feature type="compositionally biased region" description="Polar residues" evidence="4">
    <location>
        <begin position="298"/>
        <end position="314"/>
    </location>
</feature>
<dbReference type="Gene3D" id="3.40.850.10">
    <property type="entry name" value="Kinesin motor domain"/>
    <property type="match status" value="1"/>
</dbReference>
<dbReference type="PROSITE" id="PS51257">
    <property type="entry name" value="PROKAR_LIPOPROTEIN"/>
    <property type="match status" value="1"/>
</dbReference>
<feature type="region of interest" description="Disordered" evidence="4">
    <location>
        <begin position="282"/>
        <end position="314"/>
    </location>
</feature>
<reference evidence="5" key="1">
    <citation type="submission" date="2021-01" db="EMBL/GenBank/DDBJ databases">
        <authorList>
            <person name="Zahm M."/>
            <person name="Roques C."/>
            <person name="Cabau C."/>
            <person name="Klopp C."/>
            <person name="Donnadieu C."/>
            <person name="Jouanno E."/>
            <person name="Lampietro C."/>
            <person name="Louis A."/>
            <person name="Herpin A."/>
            <person name="Echchiki A."/>
            <person name="Berthelot C."/>
            <person name="Parey E."/>
            <person name="Roest-Crollius H."/>
            <person name="Braasch I."/>
            <person name="Postlethwait J."/>
            <person name="Bobe J."/>
            <person name="Montfort J."/>
            <person name="Bouchez O."/>
            <person name="Begum T."/>
            <person name="Mejri S."/>
            <person name="Adams A."/>
            <person name="Chen W.-J."/>
            <person name="Guiguen Y."/>
        </authorList>
    </citation>
    <scope>NUCLEOTIDE SEQUENCE</scope>
    <source>
        <strain evidence="5">YG-15Mar2019-1</strain>
        <tissue evidence="5">Brain</tissue>
    </source>
</reference>
<accession>A0A9D3PU89</accession>
<feature type="coiled-coil region" evidence="3">
    <location>
        <begin position="538"/>
        <end position="565"/>
    </location>
</feature>
<dbReference type="OrthoDB" id="3176171at2759"/>
<sequence length="587" mass="66370">MQQRLYPDLLQPMLGLILAGCHGTVLVGGTSRSGKENILESHSILKQFYPDDSAVDLLNPEKRGLRLISHPILGLLVDGLCEITVETAEEALALYEEGRETLRRNGGNLSSRCSFMYSVNVERRLQADRGRDRQYCRSSLRVFDLAGGARKGDLYGVSPLIKVLEHVDTGATLGNRLLPLLLTDSLTGHGSTVLLYSIQPQGLLDEETPCALALANRVRGLETHVTPGQWCPQAAAREIRERIHELRTRMVSLQDCGKDDTRKLEELIQALQVVKDQDWEKRREQSKEIKEKRKGYQAGSSQSGMPRQNTDLQGVTERQTILQNQLRQELEAHMREGKVGVEKSQERLGRIQRLREALREEESRLVAAERESGQSEHHTDQAANGLSQLSEVELEYTKALDRRKRLAEEHQTLIQEELAKTERELGTDKVSKVDVTAVAVNLVLTLSAGRGPEWEFLRLGRERQVLVLQLEALRRERLEAERDLEAQHRRHAQELSALREESLRVFRVFRQMFEEQREMTEGRYRTLLLEAIQDAVYLSAQNQQLQAENKQLHRALAELKDALVARGDAGEGASTPAAMREPLPGRG</sequence>
<evidence type="ECO:0000256" key="2">
    <source>
        <dbReference type="ARBA" id="ARBA00022840"/>
    </source>
</evidence>
<gene>
    <name evidence="5" type="ORF">MATL_G00173600</name>
</gene>
<dbReference type="PANTHER" id="PTHR40710:SF1">
    <property type="entry name" value="RIKEN CDNA E230025N22 GENE"/>
    <property type="match status" value="1"/>
</dbReference>
<feature type="compositionally biased region" description="Basic and acidic residues" evidence="4">
    <location>
        <begin position="282"/>
        <end position="291"/>
    </location>
</feature>
<feature type="coiled-coil region" evidence="3">
    <location>
        <begin position="463"/>
        <end position="501"/>
    </location>
</feature>
<keyword evidence="1" id="KW-0547">Nucleotide-binding</keyword>
<comment type="caution">
    <text evidence="5">The sequence shown here is derived from an EMBL/GenBank/DDBJ whole genome shotgun (WGS) entry which is preliminary data.</text>
</comment>
<dbReference type="SUPFAM" id="SSF52540">
    <property type="entry name" value="P-loop containing nucleoside triphosphate hydrolases"/>
    <property type="match status" value="1"/>
</dbReference>
<dbReference type="GO" id="GO:0005524">
    <property type="term" value="F:ATP binding"/>
    <property type="evidence" value="ECO:0007669"/>
    <property type="project" value="UniProtKB-KW"/>
</dbReference>
<dbReference type="Proteomes" id="UP001046870">
    <property type="component" value="Chromosome 14"/>
</dbReference>
<protein>
    <recommendedName>
        <fullName evidence="7">Kinesin motor domain-containing protein</fullName>
    </recommendedName>
</protein>
<evidence type="ECO:0000313" key="5">
    <source>
        <dbReference type="EMBL" id="KAG7465180.1"/>
    </source>
</evidence>
<name>A0A9D3PU89_MEGAT</name>
<proteinExistence type="predicted"/>
<dbReference type="InterPro" id="IPR027417">
    <property type="entry name" value="P-loop_NTPase"/>
</dbReference>
<dbReference type="AlphaFoldDB" id="A0A9D3PU89"/>
<dbReference type="EMBL" id="JAFDVH010000014">
    <property type="protein sequence ID" value="KAG7465180.1"/>
    <property type="molecule type" value="Genomic_DNA"/>
</dbReference>
<evidence type="ECO:0000256" key="4">
    <source>
        <dbReference type="SAM" id="MobiDB-lite"/>
    </source>
</evidence>
<dbReference type="InterPro" id="IPR036961">
    <property type="entry name" value="Kinesin_motor_dom_sf"/>
</dbReference>
<keyword evidence="3" id="KW-0175">Coiled coil</keyword>